<dbReference type="InterPro" id="IPR018392">
    <property type="entry name" value="LysM"/>
</dbReference>
<reference evidence="3" key="1">
    <citation type="submission" date="2015-08" db="EMBL/GenBank/DDBJ databases">
        <title>Fjat-14210 dsm16467.</title>
        <authorList>
            <person name="Liu B."/>
            <person name="Wang J."/>
            <person name="Zhu Y."/>
            <person name="Liu G."/>
            <person name="Chen Q."/>
            <person name="Chen Z."/>
            <person name="Lan J."/>
            <person name="Che J."/>
            <person name="Ge C."/>
            <person name="Shi H."/>
            <person name="Pan Z."/>
            <person name="Liu X."/>
        </authorList>
    </citation>
    <scope>NUCLEOTIDE SEQUENCE [LARGE SCALE GENOMIC DNA]</scope>
    <source>
        <strain evidence="3">DSM 16467</strain>
    </source>
</reference>
<dbReference type="CDD" id="cd00118">
    <property type="entry name" value="LysM"/>
    <property type="match status" value="1"/>
</dbReference>
<dbReference type="AlphaFoldDB" id="A0A0M0L8I7"/>
<evidence type="ECO:0000259" key="1">
    <source>
        <dbReference type="PROSITE" id="PS51782"/>
    </source>
</evidence>
<feature type="domain" description="LysM" evidence="1">
    <location>
        <begin position="363"/>
        <end position="407"/>
    </location>
</feature>
<dbReference type="EMBL" id="LILC01000011">
    <property type="protein sequence ID" value="KOO46948.1"/>
    <property type="molecule type" value="Genomic_DNA"/>
</dbReference>
<keyword evidence="3" id="KW-1185">Reference proteome</keyword>
<dbReference type="SMART" id="SM00257">
    <property type="entry name" value="LysM"/>
    <property type="match status" value="1"/>
</dbReference>
<dbReference type="PROSITE" id="PS51782">
    <property type="entry name" value="LYSM"/>
    <property type="match status" value="1"/>
</dbReference>
<proteinExistence type="predicted"/>
<name>A0A0M0L8I7_9BACI</name>
<dbReference type="RefSeq" id="WP_053400959.1">
    <property type="nucleotide sequence ID" value="NZ_LILC01000011.1"/>
</dbReference>
<dbReference type="STRING" id="284581.AMD01_08520"/>
<dbReference type="Pfam" id="PF01476">
    <property type="entry name" value="LysM"/>
    <property type="match status" value="1"/>
</dbReference>
<gene>
    <name evidence="2" type="ORF">AMD01_08520</name>
</gene>
<dbReference type="PATRIC" id="fig|284581.3.peg.3758"/>
<dbReference type="Gene3D" id="3.10.350.10">
    <property type="entry name" value="LysM domain"/>
    <property type="match status" value="1"/>
</dbReference>
<dbReference type="Pfam" id="PF20918">
    <property type="entry name" value="SPOCS_spoVID-N"/>
    <property type="match status" value="1"/>
</dbReference>
<dbReference type="InterPro" id="IPR036779">
    <property type="entry name" value="LysM_dom_sf"/>
</dbReference>
<accession>A0A0M0L8I7</accession>
<protein>
    <recommendedName>
        <fullName evidence="1">LysM domain-containing protein</fullName>
    </recommendedName>
</protein>
<evidence type="ECO:0000313" key="3">
    <source>
        <dbReference type="Proteomes" id="UP000037558"/>
    </source>
</evidence>
<dbReference type="InterPro" id="IPR014256">
    <property type="entry name" value="Spore_VI_D"/>
</dbReference>
<evidence type="ECO:0000313" key="2">
    <source>
        <dbReference type="EMBL" id="KOO46948.1"/>
    </source>
</evidence>
<comment type="caution">
    <text evidence="2">The sequence shown here is derived from an EMBL/GenBank/DDBJ whole genome shotgun (WGS) entry which is preliminary data.</text>
</comment>
<dbReference type="Proteomes" id="UP000037558">
    <property type="component" value="Unassembled WGS sequence"/>
</dbReference>
<sequence length="412" mass="48193">MSQDNQSSLHFSVEESVWFQKGQEVAQLMSVSLDPEIAIHEYEQYVSIRGALTLTGEYEKYDEDFEASLREYTHGKQVEDVHTREDGTNEFTYYFPVDITIPRNRIQSVDQVFVAIESFDYDLPSADCLQVVADLSIAGLYGEQQSTARESDYTLQEEEVQEEPYGEFQEVTFDRDQPISSYEEYQQVEVTEEEVDALYRSSTAEAEQEQEVEYEEVKDYFASFSQRPLTPEPTFEADDEFNEPFTVEVKKTFEEEPVSYARTVEQEQEKEVAQQERETAEWQEEEPVVYSEPEPVEEVIRHTAYKPYVAEFEETNKKSEPAEQMVIDIRQEKQESGEKRKENALYLTKLFSKNAEEDFTRLKVCIVQEGESLEQIAHRYSLNVQQILRVNSIEEDERLKEGQLINIPTYKQ</sequence>
<organism evidence="2 3">
    <name type="scientific">Priestia koreensis</name>
    <dbReference type="NCBI Taxonomy" id="284581"/>
    <lineage>
        <taxon>Bacteria</taxon>
        <taxon>Bacillati</taxon>
        <taxon>Bacillota</taxon>
        <taxon>Bacilli</taxon>
        <taxon>Bacillales</taxon>
        <taxon>Bacillaceae</taxon>
        <taxon>Priestia</taxon>
    </lineage>
</organism>
<dbReference type="SUPFAM" id="SSF54106">
    <property type="entry name" value="LysM domain"/>
    <property type="match status" value="1"/>
</dbReference>
<dbReference type="NCBIfam" id="TIGR02907">
    <property type="entry name" value="spore_VI_D"/>
    <property type="match status" value="1"/>
</dbReference>
<dbReference type="OrthoDB" id="2966368at2"/>
<dbReference type="InterPro" id="IPR048862">
    <property type="entry name" value="SPOCS_spoVID_N"/>
</dbReference>